<evidence type="ECO:0000256" key="2">
    <source>
        <dbReference type="ARBA" id="ARBA00007018"/>
    </source>
</evidence>
<comment type="similarity">
    <text evidence="2">Belongs to the ADIPOR family.</text>
</comment>
<organism evidence="8 9">
    <name type="scientific">Panagrellus redivivus</name>
    <name type="common">Microworm</name>
    <dbReference type="NCBI Taxonomy" id="6233"/>
    <lineage>
        <taxon>Eukaryota</taxon>
        <taxon>Metazoa</taxon>
        <taxon>Ecdysozoa</taxon>
        <taxon>Nematoda</taxon>
        <taxon>Chromadorea</taxon>
        <taxon>Rhabditida</taxon>
        <taxon>Tylenchina</taxon>
        <taxon>Panagrolaimomorpha</taxon>
        <taxon>Panagrolaimoidea</taxon>
        <taxon>Panagrolaimidae</taxon>
        <taxon>Panagrellus</taxon>
    </lineage>
</organism>
<comment type="subcellular location">
    <subcellularLocation>
        <location evidence="1">Membrane</location>
        <topology evidence="1">Multi-pass membrane protein</topology>
    </subcellularLocation>
</comment>
<keyword evidence="3 7" id="KW-0812">Transmembrane</keyword>
<reference evidence="9" key="2">
    <citation type="submission" date="2020-10" db="UniProtKB">
        <authorList>
            <consortium name="WormBaseParasite"/>
        </authorList>
    </citation>
    <scope>IDENTIFICATION</scope>
</reference>
<feature type="transmembrane region" description="Helical" evidence="7">
    <location>
        <begin position="63"/>
        <end position="82"/>
    </location>
</feature>
<sequence length="246" mass="27792">MSGSCGVVNPYMNKRAAPGESYEPTFHEHVANVATHGIAVLPSLYIAFQLVAHSYRTLQVHMMVIYGGATFLLFLMSTTYHLCELLFRPHKRTLRYYLHIIDRAVIYLFIAASSNPWLSLRHSELLGKNLKWIMWAAAFGGICYQFKFHERFKTLETCMYVTIASVPFVAMITMNDRSGLPLMLLGGLVYAAGVIFFKLDGIVPFAHAIWHCHVLVGASIHTYAVYTTLLGPDRLNPFPDVDFESH</sequence>
<dbReference type="PANTHER" id="PTHR20855">
    <property type="entry name" value="ADIPOR/PROGESTIN RECEPTOR-RELATED"/>
    <property type="match status" value="1"/>
</dbReference>
<feature type="binding site" evidence="6">
    <location>
        <position position="81"/>
    </location>
    <ligand>
        <name>Zn(2+)</name>
        <dbReference type="ChEBI" id="CHEBI:29105"/>
    </ligand>
</feature>
<feature type="transmembrane region" description="Helical" evidence="7">
    <location>
        <begin position="94"/>
        <end position="112"/>
    </location>
</feature>
<dbReference type="InterPro" id="IPR004254">
    <property type="entry name" value="AdipoR/HlyIII-related"/>
</dbReference>
<feature type="binding site" evidence="6">
    <location>
        <position position="211"/>
    </location>
    <ligand>
        <name>Zn(2+)</name>
        <dbReference type="ChEBI" id="CHEBI:29105"/>
    </ligand>
</feature>
<evidence type="ECO:0000256" key="3">
    <source>
        <dbReference type="ARBA" id="ARBA00022692"/>
    </source>
</evidence>
<evidence type="ECO:0000256" key="6">
    <source>
        <dbReference type="PIRSR" id="PIRSR604254-1"/>
    </source>
</evidence>
<dbReference type="WBParaSite" id="Pan_g11282.t1">
    <property type="protein sequence ID" value="Pan_g11282.t1"/>
    <property type="gene ID" value="Pan_g11282"/>
</dbReference>
<dbReference type="Proteomes" id="UP000492821">
    <property type="component" value="Unassembled WGS sequence"/>
</dbReference>
<feature type="transmembrane region" description="Helical" evidence="7">
    <location>
        <begin position="209"/>
        <end position="229"/>
    </location>
</feature>
<evidence type="ECO:0000313" key="9">
    <source>
        <dbReference type="WBParaSite" id="Pan_g11282.t1"/>
    </source>
</evidence>
<evidence type="ECO:0000256" key="1">
    <source>
        <dbReference type="ARBA" id="ARBA00004141"/>
    </source>
</evidence>
<keyword evidence="6" id="KW-0862">Zinc</keyword>
<proteinExistence type="inferred from homology"/>
<dbReference type="GO" id="GO:0016020">
    <property type="term" value="C:membrane"/>
    <property type="evidence" value="ECO:0007669"/>
    <property type="project" value="UniProtKB-SubCell"/>
</dbReference>
<accession>A0A7E4ZQL7</accession>
<keyword evidence="5 7" id="KW-0472">Membrane</keyword>
<keyword evidence="6" id="KW-0479">Metal-binding</keyword>
<feature type="transmembrane region" description="Helical" evidence="7">
    <location>
        <begin position="132"/>
        <end position="148"/>
    </location>
</feature>
<keyword evidence="8" id="KW-1185">Reference proteome</keyword>
<dbReference type="PANTHER" id="PTHR20855:SF3">
    <property type="entry name" value="LD03007P"/>
    <property type="match status" value="1"/>
</dbReference>
<feature type="transmembrane region" description="Helical" evidence="7">
    <location>
        <begin position="155"/>
        <end position="174"/>
    </location>
</feature>
<feature type="binding site" evidence="6">
    <location>
        <position position="207"/>
    </location>
    <ligand>
        <name>Zn(2+)</name>
        <dbReference type="ChEBI" id="CHEBI:29105"/>
    </ligand>
</feature>
<keyword evidence="4 7" id="KW-1133">Transmembrane helix</keyword>
<evidence type="ECO:0000256" key="5">
    <source>
        <dbReference type="ARBA" id="ARBA00023136"/>
    </source>
</evidence>
<name>A0A7E4ZQL7_PANRE</name>
<feature type="transmembrane region" description="Helical" evidence="7">
    <location>
        <begin position="180"/>
        <end position="197"/>
    </location>
</feature>
<dbReference type="GO" id="GO:0046872">
    <property type="term" value="F:metal ion binding"/>
    <property type="evidence" value="ECO:0007669"/>
    <property type="project" value="UniProtKB-KW"/>
</dbReference>
<dbReference type="AlphaFoldDB" id="A0A7E4ZQL7"/>
<dbReference type="Pfam" id="PF03006">
    <property type="entry name" value="HlyIII"/>
    <property type="match status" value="1"/>
</dbReference>
<protein>
    <submittedName>
        <fullName evidence="9">Monocyte to macrophage differentiation protein</fullName>
    </submittedName>
</protein>
<reference evidence="8" key="1">
    <citation type="journal article" date="2013" name="Genetics">
        <title>The draft genome and transcriptome of Panagrellus redivivus are shaped by the harsh demands of a free-living lifestyle.</title>
        <authorList>
            <person name="Srinivasan J."/>
            <person name="Dillman A.R."/>
            <person name="Macchietto M.G."/>
            <person name="Heikkinen L."/>
            <person name="Lakso M."/>
            <person name="Fracchia K.M."/>
            <person name="Antoshechkin I."/>
            <person name="Mortazavi A."/>
            <person name="Wong G."/>
            <person name="Sternberg P.W."/>
        </authorList>
    </citation>
    <scope>NUCLEOTIDE SEQUENCE [LARGE SCALE GENOMIC DNA]</scope>
    <source>
        <strain evidence="8">MT8872</strain>
    </source>
</reference>
<evidence type="ECO:0000256" key="7">
    <source>
        <dbReference type="SAM" id="Phobius"/>
    </source>
</evidence>
<evidence type="ECO:0000313" key="8">
    <source>
        <dbReference type="Proteomes" id="UP000492821"/>
    </source>
</evidence>
<evidence type="ECO:0000256" key="4">
    <source>
        <dbReference type="ARBA" id="ARBA00022989"/>
    </source>
</evidence>